<accession>A0ACD0P1T9</accession>
<dbReference type="EMBL" id="KZ819801">
    <property type="protein sequence ID" value="PWN52022.1"/>
    <property type="molecule type" value="Genomic_DNA"/>
</dbReference>
<gene>
    <name evidence="1" type="ORF">IE53DRAFT_361105</name>
</gene>
<proteinExistence type="predicted"/>
<protein>
    <submittedName>
        <fullName evidence="1">Uncharacterized protein</fullName>
    </submittedName>
</protein>
<name>A0ACD0P1T9_9BASI</name>
<evidence type="ECO:0000313" key="2">
    <source>
        <dbReference type="Proteomes" id="UP000245626"/>
    </source>
</evidence>
<evidence type="ECO:0000313" key="1">
    <source>
        <dbReference type="EMBL" id="PWN52022.1"/>
    </source>
</evidence>
<keyword evidence="2" id="KW-1185">Reference proteome</keyword>
<sequence>MPAYTIKLWRPLLKVGVMFLGSLGGPAWREGPVAVAAGVEVRQGVRHSLLGGTGLGGNLAVREASQRVYRQGKKDVVVVVKVVIATGRLCVKTYIGKVCTLRHDFRSTY</sequence>
<organism evidence="1 2">
    <name type="scientific">Violaceomyces palustris</name>
    <dbReference type="NCBI Taxonomy" id="1673888"/>
    <lineage>
        <taxon>Eukaryota</taxon>
        <taxon>Fungi</taxon>
        <taxon>Dikarya</taxon>
        <taxon>Basidiomycota</taxon>
        <taxon>Ustilaginomycotina</taxon>
        <taxon>Ustilaginomycetes</taxon>
        <taxon>Violaceomycetales</taxon>
        <taxon>Violaceomycetaceae</taxon>
        <taxon>Violaceomyces</taxon>
    </lineage>
</organism>
<dbReference type="Proteomes" id="UP000245626">
    <property type="component" value="Unassembled WGS sequence"/>
</dbReference>
<reference evidence="1 2" key="1">
    <citation type="journal article" date="2018" name="Mol. Biol. Evol.">
        <title>Broad Genomic Sampling Reveals a Smut Pathogenic Ancestry of the Fungal Clade Ustilaginomycotina.</title>
        <authorList>
            <person name="Kijpornyongpan T."/>
            <person name="Mondo S.J."/>
            <person name="Barry K."/>
            <person name="Sandor L."/>
            <person name="Lee J."/>
            <person name="Lipzen A."/>
            <person name="Pangilinan J."/>
            <person name="LaButti K."/>
            <person name="Hainaut M."/>
            <person name="Henrissat B."/>
            <person name="Grigoriev I.V."/>
            <person name="Spatafora J.W."/>
            <person name="Aime M.C."/>
        </authorList>
    </citation>
    <scope>NUCLEOTIDE SEQUENCE [LARGE SCALE GENOMIC DNA]</scope>
    <source>
        <strain evidence="1 2">SA 807</strain>
    </source>
</reference>